<feature type="domain" description="Peptidase C39" evidence="1">
    <location>
        <begin position="11"/>
        <end position="148"/>
    </location>
</feature>
<dbReference type="InterPro" id="IPR039564">
    <property type="entry name" value="Peptidase_C39-like"/>
</dbReference>
<evidence type="ECO:0000259" key="1">
    <source>
        <dbReference type="PROSITE" id="PS50990"/>
    </source>
</evidence>
<dbReference type="PROSITE" id="PS50990">
    <property type="entry name" value="PEPTIDASE_C39"/>
    <property type="match status" value="1"/>
</dbReference>
<dbReference type="EMBL" id="MT631646">
    <property type="protein sequence ID" value="QNO56126.1"/>
    <property type="molecule type" value="Genomic_DNA"/>
</dbReference>
<dbReference type="GO" id="GO:0006508">
    <property type="term" value="P:proteolysis"/>
    <property type="evidence" value="ECO:0007669"/>
    <property type="project" value="InterPro"/>
</dbReference>
<dbReference type="GO" id="GO:0016020">
    <property type="term" value="C:membrane"/>
    <property type="evidence" value="ECO:0007669"/>
    <property type="project" value="InterPro"/>
</dbReference>
<name>A0A7G9Z792_9EURY</name>
<organism evidence="2">
    <name type="scientific">Candidatus Methanophaga sp. ANME-1 ERB7</name>
    <dbReference type="NCBI Taxonomy" id="2759913"/>
    <lineage>
        <taxon>Archaea</taxon>
        <taxon>Methanobacteriati</taxon>
        <taxon>Methanobacteriota</taxon>
        <taxon>Stenosarchaea group</taxon>
        <taxon>Methanomicrobia</taxon>
        <taxon>Candidatus Methanophagales</taxon>
        <taxon>Candidatus Methanophagaceae</taxon>
        <taxon>Candidatus Methanophaga</taxon>
    </lineage>
</organism>
<accession>A0A7G9Z792</accession>
<dbReference type="InterPro" id="IPR005074">
    <property type="entry name" value="Peptidase_C39"/>
</dbReference>
<evidence type="ECO:0000313" key="2">
    <source>
        <dbReference type="EMBL" id="QNO56126.1"/>
    </source>
</evidence>
<protein>
    <recommendedName>
        <fullName evidence="1">Peptidase C39 domain-containing protein</fullName>
    </recommendedName>
</protein>
<evidence type="ECO:0000313" key="3">
    <source>
        <dbReference type="EMBL" id="QNO56161.1"/>
    </source>
</evidence>
<proteinExistence type="predicted"/>
<dbReference type="EMBL" id="MT631648">
    <property type="protein sequence ID" value="QNO56161.1"/>
    <property type="molecule type" value="Genomic_DNA"/>
</dbReference>
<sequence>MLIKRKVPYFRQEKWFTCGPACLRMIFAYFGIDVTEKVLETTCETTELGTIPTQISTGAAKLGVESIATKNADIEDIRRNLEDRLPVIVLIDPSYIYGGIAGFGHFIVVLGVEEGEVIYHDPDVSDGEFRRCEIEKFLNAWTISKKWVIVCKQKY</sequence>
<dbReference type="GO" id="GO:0008233">
    <property type="term" value="F:peptidase activity"/>
    <property type="evidence" value="ECO:0007669"/>
    <property type="project" value="InterPro"/>
</dbReference>
<reference evidence="2" key="1">
    <citation type="submission" date="2020-06" db="EMBL/GenBank/DDBJ databases">
        <title>Unique genomic features of the anaerobic methanotrophic archaea.</title>
        <authorList>
            <person name="Chadwick G.L."/>
            <person name="Skennerton C.T."/>
            <person name="Laso-Perez R."/>
            <person name="Leu A.O."/>
            <person name="Speth D.R."/>
            <person name="Yu H."/>
            <person name="Morgan-Lang C."/>
            <person name="Hatzenpichler R."/>
            <person name="Goudeau D."/>
            <person name="Malmstrom R."/>
            <person name="Brazelton W.J."/>
            <person name="Woyke T."/>
            <person name="Hallam S.J."/>
            <person name="Tyson G.W."/>
            <person name="Wegener G."/>
            <person name="Boetius A."/>
            <person name="Orphan V."/>
        </authorList>
    </citation>
    <scope>NUCLEOTIDE SEQUENCE</scope>
</reference>
<dbReference type="AlphaFoldDB" id="A0A7G9Z792"/>
<dbReference type="Gene3D" id="3.90.70.10">
    <property type="entry name" value="Cysteine proteinases"/>
    <property type="match status" value="1"/>
</dbReference>
<dbReference type="GO" id="GO:0005524">
    <property type="term" value="F:ATP binding"/>
    <property type="evidence" value="ECO:0007669"/>
    <property type="project" value="InterPro"/>
</dbReference>
<dbReference type="Pfam" id="PF13529">
    <property type="entry name" value="Peptidase_C39_2"/>
    <property type="match status" value="1"/>
</dbReference>
<gene>
    <name evidence="3" type="ORF">LLPGBHFJ_00004</name>
    <name evidence="2" type="ORF">PNCMNLLH_00004</name>
</gene>